<feature type="chain" id="PRO_5021229136" description="Ig-like domain-containing protein" evidence="1">
    <location>
        <begin position="23"/>
        <end position="129"/>
    </location>
</feature>
<dbReference type="InterPro" id="IPR013783">
    <property type="entry name" value="Ig-like_fold"/>
</dbReference>
<reference evidence="3" key="2">
    <citation type="submission" date="2025-08" db="UniProtKB">
        <authorList>
            <consortium name="Ensembl"/>
        </authorList>
    </citation>
    <scope>IDENTIFICATION</scope>
</reference>
<dbReference type="InterPro" id="IPR013106">
    <property type="entry name" value="Ig_V-set"/>
</dbReference>
<feature type="domain" description="Ig-like" evidence="2">
    <location>
        <begin position="22"/>
        <end position="129"/>
    </location>
</feature>
<evidence type="ECO:0000259" key="2">
    <source>
        <dbReference type="PROSITE" id="PS50835"/>
    </source>
</evidence>
<keyword evidence="4" id="KW-1185">Reference proteome</keyword>
<dbReference type="GeneTree" id="ENSGT01080000257344"/>
<proteinExistence type="predicted"/>
<dbReference type="Proteomes" id="UP000314980">
    <property type="component" value="Unassembled WGS sequence"/>
</dbReference>
<dbReference type="InParanoid" id="A0A4W6G055"/>
<organism evidence="3 4">
    <name type="scientific">Lates calcarifer</name>
    <name type="common">Barramundi</name>
    <name type="synonym">Holocentrus calcarifer</name>
    <dbReference type="NCBI Taxonomy" id="8187"/>
    <lineage>
        <taxon>Eukaryota</taxon>
        <taxon>Metazoa</taxon>
        <taxon>Chordata</taxon>
        <taxon>Craniata</taxon>
        <taxon>Vertebrata</taxon>
        <taxon>Euteleostomi</taxon>
        <taxon>Actinopterygii</taxon>
        <taxon>Neopterygii</taxon>
        <taxon>Teleostei</taxon>
        <taxon>Neoteleostei</taxon>
        <taxon>Acanthomorphata</taxon>
        <taxon>Carangaria</taxon>
        <taxon>Carangaria incertae sedis</taxon>
        <taxon>Centropomidae</taxon>
        <taxon>Lates</taxon>
    </lineage>
</organism>
<dbReference type="Gene3D" id="2.60.40.10">
    <property type="entry name" value="Immunoglobulins"/>
    <property type="match status" value="1"/>
</dbReference>
<evidence type="ECO:0000256" key="1">
    <source>
        <dbReference type="SAM" id="SignalP"/>
    </source>
</evidence>
<reference evidence="3" key="3">
    <citation type="submission" date="2025-09" db="UniProtKB">
        <authorList>
            <consortium name="Ensembl"/>
        </authorList>
    </citation>
    <scope>IDENTIFICATION</scope>
</reference>
<dbReference type="InterPro" id="IPR036179">
    <property type="entry name" value="Ig-like_dom_sf"/>
</dbReference>
<dbReference type="PROSITE" id="PS50835">
    <property type="entry name" value="IG_LIKE"/>
    <property type="match status" value="1"/>
</dbReference>
<keyword evidence="1" id="KW-0732">Signal</keyword>
<evidence type="ECO:0000313" key="3">
    <source>
        <dbReference type="Ensembl" id="ENSLCAP00010056310.1"/>
    </source>
</evidence>
<dbReference type="SMART" id="SM00406">
    <property type="entry name" value="IGv"/>
    <property type="match status" value="1"/>
</dbReference>
<name>A0A4W6G055_LATCA</name>
<dbReference type="Ensembl" id="ENSLCAT00010057848.1">
    <property type="protein sequence ID" value="ENSLCAP00010056310.1"/>
    <property type="gene ID" value="ENSLCAG00010026276.1"/>
</dbReference>
<dbReference type="InterPro" id="IPR050150">
    <property type="entry name" value="IgV_Light_Chain"/>
</dbReference>
<evidence type="ECO:0000313" key="4">
    <source>
        <dbReference type="Proteomes" id="UP000314980"/>
    </source>
</evidence>
<dbReference type="InterPro" id="IPR003599">
    <property type="entry name" value="Ig_sub"/>
</dbReference>
<protein>
    <recommendedName>
        <fullName evidence="2">Ig-like domain-containing protein</fullName>
    </recommendedName>
</protein>
<dbReference type="AlphaFoldDB" id="A0A4W6G055"/>
<dbReference type="InterPro" id="IPR007110">
    <property type="entry name" value="Ig-like_dom"/>
</dbReference>
<reference evidence="4" key="1">
    <citation type="submission" date="2015-09" db="EMBL/GenBank/DDBJ databases">
        <authorList>
            <person name="Sai Rama Sridatta P."/>
        </authorList>
    </citation>
    <scope>NUCLEOTIDE SEQUENCE [LARGE SCALE GENOMIC DNA]</scope>
</reference>
<feature type="signal peptide" evidence="1">
    <location>
        <begin position="1"/>
        <end position="22"/>
    </location>
</feature>
<sequence>MTLITILIWTLAFYCCLKGSNSQLTVTQPAVITSSLGSTVTLTCTTNPKVKTWSDGTSRVHWYLQKSGETPKLVMRNGKNPTDEFSSRFTGRGDGVNTALTISGVQTEDATVYYCSAYEEINSAWVCTQ</sequence>
<dbReference type="Pfam" id="PF07686">
    <property type="entry name" value="V-set"/>
    <property type="match status" value="1"/>
</dbReference>
<dbReference type="SMART" id="SM00409">
    <property type="entry name" value="IG"/>
    <property type="match status" value="1"/>
</dbReference>
<accession>A0A4W6G055</accession>
<dbReference type="PANTHER" id="PTHR23267">
    <property type="entry name" value="IMMUNOGLOBULIN LIGHT CHAIN"/>
    <property type="match status" value="1"/>
</dbReference>
<dbReference type="SUPFAM" id="SSF48726">
    <property type="entry name" value="Immunoglobulin"/>
    <property type="match status" value="1"/>
</dbReference>